<evidence type="ECO:0000256" key="4">
    <source>
        <dbReference type="ARBA" id="ARBA00022692"/>
    </source>
</evidence>
<comment type="similarity">
    <text evidence="2 8">Belongs to the MIP/aquaporin (TC 1.A.8) family.</text>
</comment>
<dbReference type="PANTHER" id="PTHR43829:SF9">
    <property type="entry name" value="AQUAPORIN-9"/>
    <property type="match status" value="1"/>
</dbReference>
<protein>
    <recommendedName>
        <fullName evidence="12">Aquaporin</fullName>
    </recommendedName>
</protein>
<dbReference type="NCBIfam" id="TIGR00861">
    <property type="entry name" value="MIP"/>
    <property type="match status" value="1"/>
</dbReference>
<gene>
    <name evidence="10" type="ORF">OSB1V03_LOCUS5968</name>
</gene>
<sequence length="312" mass="33460">EDMNQPIKEFVAECLGTLILVTLGCGAVAANVLKGSSDISIGLGFGIGVLIGAVIAIPISGGHLNPAVTIALCSIRKCNWKKALYYIPAQYIGAFLGSAIVYGIYHQGIQEYENEFRKLAENSNSTFDKVGLTGGIFATYPQTYLTVGQVLADQIFSCAILMIAILAITDEKGINTPRALQPLSIALVVCALIISYGFNCGATLNPARDLAPRVFTALAGYGLDVFKPLEGQYWWSAGLVAPHIGAIIGALIYALGIGMHNNNSDDSNASLSTLVTVPITKNDVIFQRARQVITENMKVSPMDIEREMHRNY</sequence>
<evidence type="ECO:0000256" key="3">
    <source>
        <dbReference type="ARBA" id="ARBA00022448"/>
    </source>
</evidence>
<comment type="subcellular location">
    <subcellularLocation>
        <location evidence="1">Membrane</location>
        <topology evidence="1">Multi-pass membrane protein</topology>
    </subcellularLocation>
</comment>
<evidence type="ECO:0000313" key="11">
    <source>
        <dbReference type="Proteomes" id="UP000759131"/>
    </source>
</evidence>
<dbReference type="InterPro" id="IPR050363">
    <property type="entry name" value="MIP/Aquaporin"/>
</dbReference>
<evidence type="ECO:0000256" key="5">
    <source>
        <dbReference type="ARBA" id="ARBA00022989"/>
    </source>
</evidence>
<dbReference type="InterPro" id="IPR000425">
    <property type="entry name" value="MIP"/>
</dbReference>
<accession>A0A7R9PYJ4</accession>
<evidence type="ECO:0000256" key="1">
    <source>
        <dbReference type="ARBA" id="ARBA00004141"/>
    </source>
</evidence>
<keyword evidence="3 8" id="KW-0813">Transport</keyword>
<dbReference type="EMBL" id="CAJPIZ010003137">
    <property type="protein sequence ID" value="CAG2105964.1"/>
    <property type="molecule type" value="Genomic_DNA"/>
</dbReference>
<evidence type="ECO:0000256" key="2">
    <source>
        <dbReference type="ARBA" id="ARBA00006175"/>
    </source>
</evidence>
<feature type="transmembrane region" description="Helical" evidence="9">
    <location>
        <begin position="180"/>
        <end position="198"/>
    </location>
</feature>
<feature type="transmembrane region" description="Helical" evidence="9">
    <location>
        <begin position="233"/>
        <end position="255"/>
    </location>
</feature>
<feature type="non-terminal residue" evidence="10">
    <location>
        <position position="1"/>
    </location>
</feature>
<evidence type="ECO:0000256" key="9">
    <source>
        <dbReference type="SAM" id="Phobius"/>
    </source>
</evidence>
<feature type="transmembrane region" description="Helical" evidence="9">
    <location>
        <begin position="39"/>
        <end position="62"/>
    </location>
</feature>
<evidence type="ECO:0000313" key="10">
    <source>
        <dbReference type="EMBL" id="CAD7625534.1"/>
    </source>
</evidence>
<dbReference type="GO" id="GO:0016323">
    <property type="term" value="C:basolateral plasma membrane"/>
    <property type="evidence" value="ECO:0007669"/>
    <property type="project" value="TreeGrafter"/>
</dbReference>
<dbReference type="CDD" id="cd00333">
    <property type="entry name" value="MIP"/>
    <property type="match status" value="1"/>
</dbReference>
<dbReference type="AlphaFoldDB" id="A0A7R9PYJ4"/>
<evidence type="ECO:0000256" key="8">
    <source>
        <dbReference type="RuleBase" id="RU000477"/>
    </source>
</evidence>
<evidence type="ECO:0008006" key="12">
    <source>
        <dbReference type="Google" id="ProtNLM"/>
    </source>
</evidence>
<dbReference type="Pfam" id="PF00230">
    <property type="entry name" value="MIP"/>
    <property type="match status" value="1"/>
</dbReference>
<dbReference type="OrthoDB" id="3222at2759"/>
<name>A0A7R9PYJ4_9ACAR</name>
<dbReference type="EMBL" id="OC857712">
    <property type="protein sequence ID" value="CAD7625534.1"/>
    <property type="molecule type" value="Genomic_DNA"/>
</dbReference>
<feature type="transmembrane region" description="Helical" evidence="9">
    <location>
        <begin position="83"/>
        <end position="105"/>
    </location>
</feature>
<evidence type="ECO:0000256" key="6">
    <source>
        <dbReference type="ARBA" id="ARBA00023136"/>
    </source>
</evidence>
<feature type="transmembrane region" description="Helical" evidence="9">
    <location>
        <begin position="12"/>
        <end position="33"/>
    </location>
</feature>
<keyword evidence="4 8" id="KW-0812">Transmembrane</keyword>
<keyword evidence="6 9" id="KW-0472">Membrane</keyword>
<dbReference type="GO" id="GO:0015250">
    <property type="term" value="F:water channel activity"/>
    <property type="evidence" value="ECO:0007669"/>
    <property type="project" value="TreeGrafter"/>
</dbReference>
<organism evidence="10">
    <name type="scientific">Medioppia subpectinata</name>
    <dbReference type="NCBI Taxonomy" id="1979941"/>
    <lineage>
        <taxon>Eukaryota</taxon>
        <taxon>Metazoa</taxon>
        <taxon>Ecdysozoa</taxon>
        <taxon>Arthropoda</taxon>
        <taxon>Chelicerata</taxon>
        <taxon>Arachnida</taxon>
        <taxon>Acari</taxon>
        <taxon>Acariformes</taxon>
        <taxon>Sarcoptiformes</taxon>
        <taxon>Oribatida</taxon>
        <taxon>Brachypylina</taxon>
        <taxon>Oppioidea</taxon>
        <taxon>Oppiidae</taxon>
        <taxon>Medioppia</taxon>
    </lineage>
</organism>
<dbReference type="PRINTS" id="PR00783">
    <property type="entry name" value="MINTRINSICP"/>
</dbReference>
<keyword evidence="5 9" id="KW-1133">Transmembrane helix</keyword>
<dbReference type="InterPro" id="IPR023271">
    <property type="entry name" value="Aquaporin-like"/>
</dbReference>
<dbReference type="SUPFAM" id="SSF81338">
    <property type="entry name" value="Aquaporin-like"/>
    <property type="match status" value="1"/>
</dbReference>
<keyword evidence="11" id="KW-1185">Reference proteome</keyword>
<reference evidence="10" key="1">
    <citation type="submission" date="2020-11" db="EMBL/GenBank/DDBJ databases">
        <authorList>
            <person name="Tran Van P."/>
        </authorList>
    </citation>
    <scope>NUCLEOTIDE SEQUENCE</scope>
</reference>
<dbReference type="Gene3D" id="1.20.1080.10">
    <property type="entry name" value="Glycerol uptake facilitator protein"/>
    <property type="match status" value="1"/>
</dbReference>
<dbReference type="Proteomes" id="UP000759131">
    <property type="component" value="Unassembled WGS sequence"/>
</dbReference>
<dbReference type="PROSITE" id="PS00221">
    <property type="entry name" value="MIP"/>
    <property type="match status" value="1"/>
</dbReference>
<dbReference type="GO" id="GO:0015254">
    <property type="term" value="F:glycerol channel activity"/>
    <property type="evidence" value="ECO:0007669"/>
    <property type="project" value="TreeGrafter"/>
</dbReference>
<comment type="function">
    <text evidence="7">Aquaglyceroporin that may modulate the water content and osmolytes during anhydrobiosis.</text>
</comment>
<feature type="transmembrane region" description="Helical" evidence="9">
    <location>
        <begin position="150"/>
        <end position="168"/>
    </location>
</feature>
<dbReference type="InterPro" id="IPR022357">
    <property type="entry name" value="MIP_CS"/>
</dbReference>
<evidence type="ECO:0000256" key="7">
    <source>
        <dbReference type="ARBA" id="ARBA00045280"/>
    </source>
</evidence>
<dbReference type="PANTHER" id="PTHR43829">
    <property type="entry name" value="AQUAPORIN OR AQUAGLYCEROPORIN RELATED"/>
    <property type="match status" value="1"/>
</dbReference>
<proteinExistence type="inferred from homology"/>